<dbReference type="AlphaFoldDB" id="A0A8J8SLX4"/>
<sequence>MMLLSLQLFSAKNYTPYTDVITQLGAIGYPAAEGFFDMFDEAAAIRAKLDAAGMTMPTLHVPIDMCENDAEGIAKIAATLGVKTVYAPWLSPEERPSDAAGWVALAERLATCHAAMAGHGLAFGWHNHDFEFFALPDGQIPMEILLRSAPMIEWEADIAWIVRSGTDPIDWITRHGQRITAAHFKDLAPAGEKLDEDGWADAGTGTLDWPAIYAALKTSCCAVLVAEHDNPSDFARFAKAAHATFATL</sequence>
<dbReference type="PANTHER" id="PTHR12110:SF41">
    <property type="entry name" value="INOSOSE DEHYDRATASE"/>
    <property type="match status" value="1"/>
</dbReference>
<dbReference type="PANTHER" id="PTHR12110">
    <property type="entry name" value="HYDROXYPYRUVATE ISOMERASE"/>
    <property type="match status" value="1"/>
</dbReference>
<keyword evidence="3" id="KW-1185">Reference proteome</keyword>
<gene>
    <name evidence="2" type="ORF">GR316_08465</name>
</gene>
<dbReference type="Pfam" id="PF01261">
    <property type="entry name" value="AP_endonuc_2"/>
    <property type="match status" value="1"/>
</dbReference>
<dbReference type="InterPro" id="IPR036237">
    <property type="entry name" value="Xyl_isomerase-like_sf"/>
</dbReference>
<evidence type="ECO:0000259" key="1">
    <source>
        <dbReference type="Pfam" id="PF01261"/>
    </source>
</evidence>
<feature type="domain" description="Xylose isomerase-like TIM barrel" evidence="1">
    <location>
        <begin position="26"/>
        <end position="229"/>
    </location>
</feature>
<proteinExistence type="predicted"/>
<dbReference type="Gene3D" id="3.20.20.150">
    <property type="entry name" value="Divalent-metal-dependent TIM barrel enzymes"/>
    <property type="match status" value="1"/>
</dbReference>
<evidence type="ECO:0000313" key="2">
    <source>
        <dbReference type="EMBL" id="QUS36942.1"/>
    </source>
</evidence>
<organism evidence="2 3">
    <name type="scientific">Falsirhodobacter algicola</name>
    <dbReference type="NCBI Taxonomy" id="2692330"/>
    <lineage>
        <taxon>Bacteria</taxon>
        <taxon>Pseudomonadati</taxon>
        <taxon>Pseudomonadota</taxon>
        <taxon>Alphaproteobacteria</taxon>
        <taxon>Rhodobacterales</taxon>
        <taxon>Paracoccaceae</taxon>
        <taxon>Falsirhodobacter</taxon>
    </lineage>
</organism>
<dbReference type="Proteomes" id="UP000679284">
    <property type="component" value="Chromosome"/>
</dbReference>
<dbReference type="InterPro" id="IPR050312">
    <property type="entry name" value="IolE/XylAMocC-like"/>
</dbReference>
<protein>
    <submittedName>
        <fullName evidence="2">TIM barrel protein</fullName>
    </submittedName>
</protein>
<reference evidence="2" key="1">
    <citation type="submission" date="2020-01" db="EMBL/GenBank/DDBJ databases">
        <authorList>
            <person name="Yang Y."/>
            <person name="Kwon Y.M."/>
        </authorList>
    </citation>
    <scope>NUCLEOTIDE SEQUENCE</scope>
    <source>
        <strain evidence="2">PG104</strain>
    </source>
</reference>
<dbReference type="InterPro" id="IPR013022">
    <property type="entry name" value="Xyl_isomerase-like_TIM-brl"/>
</dbReference>
<dbReference type="SUPFAM" id="SSF51658">
    <property type="entry name" value="Xylose isomerase-like"/>
    <property type="match status" value="1"/>
</dbReference>
<dbReference type="KEGG" id="fap:GR316_08465"/>
<evidence type="ECO:0000313" key="3">
    <source>
        <dbReference type="Proteomes" id="UP000679284"/>
    </source>
</evidence>
<name>A0A8J8SLX4_9RHOB</name>
<dbReference type="EMBL" id="CP047289">
    <property type="protein sequence ID" value="QUS36942.1"/>
    <property type="molecule type" value="Genomic_DNA"/>
</dbReference>
<accession>A0A8J8SLX4</accession>